<feature type="transmembrane region" description="Helical" evidence="8">
    <location>
        <begin position="253"/>
        <end position="271"/>
    </location>
</feature>
<accession>A0ABV1SBL3</accession>
<evidence type="ECO:0000256" key="1">
    <source>
        <dbReference type="ARBA" id="ARBA00004651"/>
    </source>
</evidence>
<feature type="transmembrane region" description="Helical" evidence="8">
    <location>
        <begin position="309"/>
        <end position="330"/>
    </location>
</feature>
<feature type="transmembrane region" description="Helical" evidence="8">
    <location>
        <begin position="225"/>
        <end position="247"/>
    </location>
</feature>
<keyword evidence="4" id="KW-1003">Cell membrane</keyword>
<evidence type="ECO:0000256" key="8">
    <source>
        <dbReference type="SAM" id="Phobius"/>
    </source>
</evidence>
<protein>
    <submittedName>
        <fullName evidence="9">Iron chelate uptake ABC transporter family permease subunit</fullName>
    </submittedName>
</protein>
<evidence type="ECO:0000256" key="7">
    <source>
        <dbReference type="ARBA" id="ARBA00023136"/>
    </source>
</evidence>
<evidence type="ECO:0000313" key="9">
    <source>
        <dbReference type="EMBL" id="MER5170284.1"/>
    </source>
</evidence>
<keyword evidence="7 8" id="KW-0472">Membrane</keyword>
<dbReference type="Pfam" id="PF01032">
    <property type="entry name" value="FecCD"/>
    <property type="match status" value="1"/>
</dbReference>
<feature type="transmembrane region" description="Helical" evidence="8">
    <location>
        <begin position="92"/>
        <end position="113"/>
    </location>
</feature>
<comment type="caution">
    <text evidence="9">The sequence shown here is derived from an EMBL/GenBank/DDBJ whole genome shotgun (WGS) entry which is preliminary data.</text>
</comment>
<dbReference type="PANTHER" id="PTHR30472:SF19">
    <property type="entry name" value="PETROBACTIN IMPORT SYSTEM PERMEASE PROTEIN YCLO"/>
    <property type="match status" value="1"/>
</dbReference>
<feature type="transmembrane region" description="Helical" evidence="8">
    <location>
        <begin position="59"/>
        <end position="80"/>
    </location>
</feature>
<comment type="similarity">
    <text evidence="2">Belongs to the binding-protein-dependent transport system permease family. FecCD subfamily.</text>
</comment>
<sequence>MSDLTMPAPTRSAGRHAWLKSPILWLSLLLVAAMAIWLFQGLSGNYQFILMLRLKKMGALLAVGAAVAVSTILFQTVSANRILTPAIMGFDSLYGLIQVLLVAGLGVTGFATIGATPKFVAETVIMTVLALLLFGTLLRQGARDIARMILTGVILGTLFRAGAGLVGRLLDPNAYATVQSVTFANFSRAQTDVLTLAALITALACAIAWWLGPRLDVLGLGRDRAIALGLGHGRVVIGALVLIAVLVSVSTALVGPVAFFGLIVAGLTHAIAQRKAGGAKHRYLIPVSMLVAMTILVVGQTLFERVIGSQATLSVVVEFVGGIFFLYLLLKGKIR</sequence>
<feature type="transmembrane region" description="Helical" evidence="8">
    <location>
        <begin position="193"/>
        <end position="213"/>
    </location>
</feature>
<dbReference type="InterPro" id="IPR037294">
    <property type="entry name" value="ABC_BtuC-like"/>
</dbReference>
<feature type="transmembrane region" description="Helical" evidence="8">
    <location>
        <begin position="21"/>
        <end position="39"/>
    </location>
</feature>
<dbReference type="SUPFAM" id="SSF81345">
    <property type="entry name" value="ABC transporter involved in vitamin B12 uptake, BtuC"/>
    <property type="match status" value="1"/>
</dbReference>
<keyword evidence="6 8" id="KW-1133">Transmembrane helix</keyword>
<comment type="subcellular location">
    <subcellularLocation>
        <location evidence="1">Cell membrane</location>
        <topology evidence="1">Multi-pass membrane protein</topology>
    </subcellularLocation>
</comment>
<reference evidence="9 10" key="1">
    <citation type="submission" date="2024-01" db="EMBL/GenBank/DDBJ databases">
        <authorList>
            <person name="Deng Y."/>
            <person name="Su J."/>
        </authorList>
    </citation>
    <scope>NUCLEOTIDE SEQUENCE [LARGE SCALE GENOMIC DNA]</scope>
    <source>
        <strain evidence="9 10">CPCC 100088</strain>
    </source>
</reference>
<keyword evidence="10" id="KW-1185">Reference proteome</keyword>
<keyword evidence="5 8" id="KW-0812">Transmembrane</keyword>
<dbReference type="PANTHER" id="PTHR30472">
    <property type="entry name" value="FERRIC ENTEROBACTIN TRANSPORT SYSTEM PERMEASE PROTEIN"/>
    <property type="match status" value="1"/>
</dbReference>
<evidence type="ECO:0000256" key="4">
    <source>
        <dbReference type="ARBA" id="ARBA00022475"/>
    </source>
</evidence>
<feature type="transmembrane region" description="Helical" evidence="8">
    <location>
        <begin position="145"/>
        <end position="163"/>
    </location>
</feature>
<gene>
    <name evidence="9" type="ORF">VSX56_00730</name>
</gene>
<dbReference type="Proteomes" id="UP001438953">
    <property type="component" value="Unassembled WGS sequence"/>
</dbReference>
<dbReference type="InterPro" id="IPR000522">
    <property type="entry name" value="ABC_transptr_permease_BtuC"/>
</dbReference>
<feature type="transmembrane region" description="Helical" evidence="8">
    <location>
        <begin position="119"/>
        <end position="138"/>
    </location>
</feature>
<dbReference type="RefSeq" id="WP_350934118.1">
    <property type="nucleotide sequence ID" value="NZ_JAYWLC010000001.1"/>
</dbReference>
<name>A0ABV1SBL3_9RHOB</name>
<organism evidence="9 10">
    <name type="scientific">Thioclava kandeliae</name>
    <dbReference type="NCBI Taxonomy" id="3070818"/>
    <lineage>
        <taxon>Bacteria</taxon>
        <taxon>Pseudomonadati</taxon>
        <taxon>Pseudomonadota</taxon>
        <taxon>Alphaproteobacteria</taxon>
        <taxon>Rhodobacterales</taxon>
        <taxon>Paracoccaceae</taxon>
        <taxon>Thioclava</taxon>
    </lineage>
</organism>
<evidence type="ECO:0000256" key="2">
    <source>
        <dbReference type="ARBA" id="ARBA00007935"/>
    </source>
</evidence>
<proteinExistence type="inferred from homology"/>
<evidence type="ECO:0000256" key="3">
    <source>
        <dbReference type="ARBA" id="ARBA00022448"/>
    </source>
</evidence>
<evidence type="ECO:0000256" key="5">
    <source>
        <dbReference type="ARBA" id="ARBA00022692"/>
    </source>
</evidence>
<dbReference type="Gene3D" id="1.10.3470.10">
    <property type="entry name" value="ABC transporter involved in vitamin B12 uptake, BtuC"/>
    <property type="match status" value="1"/>
</dbReference>
<reference evidence="9 10" key="2">
    <citation type="submission" date="2024-06" db="EMBL/GenBank/DDBJ databases">
        <title>Thioclava kandeliae sp. nov. from a rhizosphere soil sample of Kandelia candel in a mangrove.</title>
        <authorList>
            <person name="Mu T."/>
        </authorList>
    </citation>
    <scope>NUCLEOTIDE SEQUENCE [LARGE SCALE GENOMIC DNA]</scope>
    <source>
        <strain evidence="9 10">CPCC 100088</strain>
    </source>
</reference>
<keyword evidence="3" id="KW-0813">Transport</keyword>
<evidence type="ECO:0000313" key="10">
    <source>
        <dbReference type="Proteomes" id="UP001438953"/>
    </source>
</evidence>
<evidence type="ECO:0000256" key="6">
    <source>
        <dbReference type="ARBA" id="ARBA00022989"/>
    </source>
</evidence>
<feature type="transmembrane region" description="Helical" evidence="8">
    <location>
        <begin position="283"/>
        <end position="303"/>
    </location>
</feature>
<dbReference type="EMBL" id="JAYWLC010000001">
    <property type="protein sequence ID" value="MER5170284.1"/>
    <property type="molecule type" value="Genomic_DNA"/>
</dbReference>